<organism evidence="1">
    <name type="scientific">Xenopsylla cheopis</name>
    <name type="common">Oriental rat flea</name>
    <name type="synonym">Pulex cheopis</name>
    <dbReference type="NCBI Taxonomy" id="163159"/>
    <lineage>
        <taxon>Eukaryota</taxon>
        <taxon>Metazoa</taxon>
        <taxon>Ecdysozoa</taxon>
        <taxon>Arthropoda</taxon>
        <taxon>Hexapoda</taxon>
        <taxon>Insecta</taxon>
        <taxon>Pterygota</taxon>
        <taxon>Neoptera</taxon>
        <taxon>Endopterygota</taxon>
        <taxon>Siphonaptera</taxon>
        <taxon>Pulicidae</taxon>
        <taxon>Xenopsyllinae</taxon>
        <taxon>Xenopsylla</taxon>
    </lineage>
</organism>
<proteinExistence type="predicted"/>
<reference evidence="1" key="1">
    <citation type="submission" date="2020-03" db="EMBL/GenBank/DDBJ databases">
        <title>Transcriptomic Profiling of the Digestive Tract of the Rat Flea, Xenopsylla cheopis, Following Blood Feeding and Infection with Yersinia pestis.</title>
        <authorList>
            <person name="Bland D.M."/>
            <person name="Martens C.A."/>
            <person name="Virtaneva K."/>
            <person name="Kanakabandi K."/>
            <person name="Long D."/>
            <person name="Rosenke R."/>
            <person name="Saturday G.A."/>
            <person name="Hoyt F.H."/>
            <person name="Bruno D.P."/>
            <person name="Ribeiro J.M.C."/>
            <person name="Hinnebusch J."/>
        </authorList>
    </citation>
    <scope>NUCLEOTIDE SEQUENCE</scope>
</reference>
<protein>
    <submittedName>
        <fullName evidence="1">Putative secreted protein</fullName>
    </submittedName>
</protein>
<dbReference type="EMBL" id="GIIL01007638">
    <property type="protein sequence ID" value="NOV51364.1"/>
    <property type="molecule type" value="Transcribed_RNA"/>
</dbReference>
<evidence type="ECO:0000313" key="1">
    <source>
        <dbReference type="EMBL" id="NOV51364.1"/>
    </source>
</evidence>
<name>A0A6M2DZ76_XENCH</name>
<accession>A0A6M2DZ76</accession>
<sequence length="80" mass="9327">MTSFYFPKLFYPLLPYLAFRLSVPGISSSHLCRQLTEFFLPIHFRPSIFIASCSKQSLLRICRIQLTFFMIKVSNMVLSS</sequence>
<dbReference type="AlphaFoldDB" id="A0A6M2DZ76"/>